<dbReference type="PROSITE" id="PS50853">
    <property type="entry name" value="FN3"/>
    <property type="match status" value="3"/>
</dbReference>
<dbReference type="InterPro" id="IPR003961">
    <property type="entry name" value="FN3_dom"/>
</dbReference>
<keyword evidence="2" id="KW-1185">Reference proteome</keyword>
<name>A0ABM3CDM4_SALSA</name>
<dbReference type="Proteomes" id="UP001652741">
    <property type="component" value="Chromosome ssa10"/>
</dbReference>
<organism evidence="2 3">
    <name type="scientific">Salmo salar</name>
    <name type="common">Atlantic salmon</name>
    <dbReference type="NCBI Taxonomy" id="8030"/>
    <lineage>
        <taxon>Eukaryota</taxon>
        <taxon>Metazoa</taxon>
        <taxon>Chordata</taxon>
        <taxon>Craniata</taxon>
        <taxon>Vertebrata</taxon>
        <taxon>Euteleostomi</taxon>
        <taxon>Actinopterygii</taxon>
        <taxon>Neopterygii</taxon>
        <taxon>Teleostei</taxon>
        <taxon>Protacanthopterygii</taxon>
        <taxon>Salmoniformes</taxon>
        <taxon>Salmonidae</taxon>
        <taxon>Salmoninae</taxon>
        <taxon>Salmo</taxon>
    </lineage>
</organism>
<dbReference type="SMART" id="SM00060">
    <property type="entry name" value="FN3"/>
    <property type="match status" value="6"/>
</dbReference>
<dbReference type="PANTHER" id="PTHR47135:SF1">
    <property type="entry name" value="FIBRONECTIN TYPE III DOMAIN-CONTAINING PROTEIN 7"/>
    <property type="match status" value="1"/>
</dbReference>
<dbReference type="PROSITE" id="PS51257">
    <property type="entry name" value="PROKAR_LIPOPROTEIN"/>
    <property type="match status" value="1"/>
</dbReference>
<sequence length="775" mass="83245">MEQILRNQFLQDHSDPKNSLDAFTQFGANSVMGCINSLTPNIVYIIKAEAMENGLTVQSQAEVGETIDESVSPTRPLAVAAPELNSTSPSNDTIRVWWEPVVHAVLYTINIIMEGSESRVTLNTTGPSVTFPGLEAGTPYCIKGNSRGNTCDVLEIMCGDIYKVVLAPLTRDGAIVQFCPQRMYSVEYSCTSGTAMVSWARVFGADSYRAVATGSGRTVLSCTSQGTECQITGVGCGEDYMVQVTAVSKSCESKVNTTSHFVTGKDTETKEVYFWTVPCPPKNLNLYRECSSNVIIFSWAATNNTAHYRARAVDSEGETMDCMTLDTSCFFTNTVCGRRYTFTVYSVSSGCNSQASPPVAVRTAPCMPQNLLSSANCRSEVLTSTWDRAEGALAYTVEAWGNKDESNRYNCSSFTNSCAIPSVHCGESLTMYITAFDDNCPSYRTLGQVAETATDDAGVVHTCNSMDTKCQIKGLRCSSTYNAFVTATNLKCNSSNSEIVTIKTASCLPDHIEAFLDCAANHALIVWQSHHSILSYTATIEDTEGGLLSCSTTGNNCTVPSLKCGQLYSVSVMHHDGICPSIPSQAITMESVPCGPANVQTEMDCGSGTLTVSWDTSLRALGYTTIISHGNREQVTCNSTATSCSVDTLDCGEEYVVEVMSVNRSCLSKPSQAMVIREVPCVPTNVTVHRTCGESPVAVTWDASRGAKIYTAIAIGNSGHRTECTSNDTTCSLEDLLCGQTYSLSVLAVDDACSSTESSMVTLQTGKDGLGGLWQ</sequence>
<feature type="domain" description="Fibronectin type-III" evidence="1">
    <location>
        <begin position="595"/>
        <end position="681"/>
    </location>
</feature>
<evidence type="ECO:0000259" key="1">
    <source>
        <dbReference type="PROSITE" id="PS50853"/>
    </source>
</evidence>
<feature type="domain" description="Fibronectin type-III" evidence="1">
    <location>
        <begin position="682"/>
        <end position="768"/>
    </location>
</feature>
<dbReference type="GeneID" id="123724539"/>
<dbReference type="InterPro" id="IPR013783">
    <property type="entry name" value="Ig-like_fold"/>
</dbReference>
<dbReference type="Pfam" id="PF00041">
    <property type="entry name" value="fn3"/>
    <property type="match status" value="1"/>
</dbReference>
<accession>A0ABM3CDM4</accession>
<dbReference type="SUPFAM" id="SSF49265">
    <property type="entry name" value="Fibronectin type III"/>
    <property type="match status" value="5"/>
</dbReference>
<dbReference type="Gene3D" id="2.60.40.10">
    <property type="entry name" value="Immunoglobulins"/>
    <property type="match status" value="5"/>
</dbReference>
<feature type="domain" description="Fibronectin type-III" evidence="1">
    <location>
        <begin position="280"/>
        <end position="366"/>
    </location>
</feature>
<dbReference type="RefSeq" id="XP_045544657.1">
    <property type="nucleotide sequence ID" value="XM_045688701.1"/>
</dbReference>
<gene>
    <name evidence="3" type="primary">LOC123724539</name>
</gene>
<reference evidence="3" key="1">
    <citation type="submission" date="2025-08" db="UniProtKB">
        <authorList>
            <consortium name="RefSeq"/>
        </authorList>
    </citation>
    <scope>IDENTIFICATION</scope>
</reference>
<proteinExistence type="predicted"/>
<protein>
    <submittedName>
        <fullName evidence="3">Fibronectin type III domain-containing protein 7</fullName>
    </submittedName>
</protein>
<evidence type="ECO:0000313" key="3">
    <source>
        <dbReference type="RefSeq" id="XP_045544657.1"/>
    </source>
</evidence>
<dbReference type="PANTHER" id="PTHR47135">
    <property type="entry name" value="FIBRONECTIN TYPE III DOMAIN-CONTAINING PROTEIN 7"/>
    <property type="match status" value="1"/>
</dbReference>
<evidence type="ECO:0000313" key="2">
    <source>
        <dbReference type="Proteomes" id="UP001652741"/>
    </source>
</evidence>
<dbReference type="InterPro" id="IPR036116">
    <property type="entry name" value="FN3_sf"/>
</dbReference>
<dbReference type="CDD" id="cd00063">
    <property type="entry name" value="FN3"/>
    <property type="match status" value="4"/>
</dbReference>